<keyword evidence="1" id="KW-0233">DNA recombination</keyword>
<dbReference type="SUPFAM" id="SSF56349">
    <property type="entry name" value="DNA breaking-rejoining enzymes"/>
    <property type="match status" value="1"/>
</dbReference>
<name>A0A7V7GVJ2_9GAMM</name>
<dbReference type="OrthoDB" id="8883268at2"/>
<dbReference type="Proteomes" id="UP000463138">
    <property type="component" value="Unassembled WGS sequence"/>
</dbReference>
<sequence>MNEQTKKRYSSLARHFYKHHMNHAPLSLGSIAKELIKSAAKFRPDYFRILKNALSFDLQSRGYSEAAIKIKAIVNPVTVKGSTLTKKPKLARARSCSNVDLLQLANHLFNAGYYEEFAAISLISYTGARPAELHAMQIDDNVLFIEGAKKTEDNVRGADRVLKISNSSAQMVITDCIRILKTSERSIDAIRHRLRIEAGKVWPRRKVLPSMYSIRHQVGADLKASNLAPKVVAYIMGHQSTNSIMRYGDRRQGVAGRLEVEPAQESDLSNVRDKIKSKSGELVVNMLLKDS</sequence>
<dbReference type="EMBL" id="QOVF01000001">
    <property type="protein sequence ID" value="KAA0696111.1"/>
    <property type="molecule type" value="Genomic_DNA"/>
</dbReference>
<evidence type="ECO:0000313" key="2">
    <source>
        <dbReference type="EMBL" id="KAA0696111.1"/>
    </source>
</evidence>
<comment type="caution">
    <text evidence="2">The sequence shown here is derived from an EMBL/GenBank/DDBJ whole genome shotgun (WGS) entry which is preliminary data.</text>
</comment>
<dbReference type="GO" id="GO:0006310">
    <property type="term" value="P:DNA recombination"/>
    <property type="evidence" value="ECO:0007669"/>
    <property type="project" value="UniProtKB-KW"/>
</dbReference>
<dbReference type="AlphaFoldDB" id="A0A7V7GVJ2"/>
<evidence type="ECO:0000256" key="1">
    <source>
        <dbReference type="ARBA" id="ARBA00023172"/>
    </source>
</evidence>
<gene>
    <name evidence="2" type="ORF">DT594_01760</name>
</gene>
<dbReference type="GO" id="GO:0003677">
    <property type="term" value="F:DNA binding"/>
    <property type="evidence" value="ECO:0007669"/>
    <property type="project" value="InterPro"/>
</dbReference>
<reference evidence="2 3" key="1">
    <citation type="submission" date="2018-07" db="EMBL/GenBank/DDBJ databases">
        <title>Pseudomonas laoshanensis sp. nov., isolated from soil.</title>
        <authorList>
            <person name="Sun J."/>
            <person name="Yu L."/>
            <person name="Wang M."/>
            <person name="Zhang C."/>
        </authorList>
    </citation>
    <scope>NUCLEOTIDE SEQUENCE [LARGE SCALE GENOMIC DNA]</scope>
    <source>
        <strain evidence="2 3">Y22</strain>
    </source>
</reference>
<keyword evidence="3" id="KW-1185">Reference proteome</keyword>
<proteinExistence type="predicted"/>
<organism evidence="2 3">
    <name type="scientific">Halopseudomonas laoshanensis</name>
    <dbReference type="NCBI Taxonomy" id="2268758"/>
    <lineage>
        <taxon>Bacteria</taxon>
        <taxon>Pseudomonadati</taxon>
        <taxon>Pseudomonadota</taxon>
        <taxon>Gammaproteobacteria</taxon>
        <taxon>Pseudomonadales</taxon>
        <taxon>Pseudomonadaceae</taxon>
        <taxon>Halopseudomonas</taxon>
    </lineage>
</organism>
<protein>
    <submittedName>
        <fullName evidence="2">Site-specific integrase</fullName>
    </submittedName>
</protein>
<dbReference type="InterPro" id="IPR011010">
    <property type="entry name" value="DNA_brk_join_enz"/>
</dbReference>
<accession>A0A7V7GVJ2</accession>
<dbReference type="GO" id="GO:0015074">
    <property type="term" value="P:DNA integration"/>
    <property type="evidence" value="ECO:0007669"/>
    <property type="project" value="InterPro"/>
</dbReference>
<dbReference type="Gene3D" id="1.10.443.10">
    <property type="entry name" value="Intergrase catalytic core"/>
    <property type="match status" value="1"/>
</dbReference>
<evidence type="ECO:0000313" key="3">
    <source>
        <dbReference type="Proteomes" id="UP000463138"/>
    </source>
</evidence>
<dbReference type="RefSeq" id="WP_149331100.1">
    <property type="nucleotide sequence ID" value="NZ_QOVF01000001.1"/>
</dbReference>
<dbReference type="InterPro" id="IPR013762">
    <property type="entry name" value="Integrase-like_cat_sf"/>
</dbReference>